<reference evidence="2" key="1">
    <citation type="submission" date="2022-06" db="EMBL/GenBank/DDBJ databases">
        <title>Complete genome sequences of two strains of the flax pathogen Septoria linicola.</title>
        <authorList>
            <person name="Lapalu N."/>
            <person name="Simon A."/>
            <person name="Demenou B."/>
            <person name="Paumier D."/>
            <person name="Guillot M.-P."/>
            <person name="Gout L."/>
            <person name="Valade R."/>
        </authorList>
    </citation>
    <scope>NUCLEOTIDE SEQUENCE</scope>
    <source>
        <strain evidence="2">SE15195</strain>
    </source>
</reference>
<protein>
    <submittedName>
        <fullName evidence="2">Uncharacterized protein</fullName>
    </submittedName>
</protein>
<organism evidence="2 3">
    <name type="scientific">Septoria linicola</name>
    <dbReference type="NCBI Taxonomy" id="215465"/>
    <lineage>
        <taxon>Eukaryota</taxon>
        <taxon>Fungi</taxon>
        <taxon>Dikarya</taxon>
        <taxon>Ascomycota</taxon>
        <taxon>Pezizomycotina</taxon>
        <taxon>Dothideomycetes</taxon>
        <taxon>Dothideomycetidae</taxon>
        <taxon>Mycosphaerellales</taxon>
        <taxon>Mycosphaerellaceae</taxon>
        <taxon>Septoria</taxon>
    </lineage>
</organism>
<evidence type="ECO:0000313" key="2">
    <source>
        <dbReference type="EMBL" id="USW54483.1"/>
    </source>
</evidence>
<feature type="region of interest" description="Disordered" evidence="1">
    <location>
        <begin position="1"/>
        <end position="50"/>
    </location>
</feature>
<feature type="compositionally biased region" description="Low complexity" evidence="1">
    <location>
        <begin position="21"/>
        <end position="31"/>
    </location>
</feature>
<accession>A0A9Q9EMI5</accession>
<dbReference type="EMBL" id="CP099423">
    <property type="protein sequence ID" value="USW54483.1"/>
    <property type="molecule type" value="Genomic_DNA"/>
</dbReference>
<name>A0A9Q9EMI5_9PEZI</name>
<dbReference type="Proteomes" id="UP001056384">
    <property type="component" value="Chromosome 6"/>
</dbReference>
<evidence type="ECO:0000313" key="3">
    <source>
        <dbReference type="Proteomes" id="UP001056384"/>
    </source>
</evidence>
<dbReference type="AlphaFoldDB" id="A0A9Q9EMI5"/>
<keyword evidence="3" id="KW-1185">Reference proteome</keyword>
<evidence type="ECO:0000256" key="1">
    <source>
        <dbReference type="SAM" id="MobiDB-lite"/>
    </source>
</evidence>
<sequence>MSKENDKHRQKAQEPVIRDGSTSLLLASASTKPTKTPSQAKGAASSKEAEETALETKKMITATLESYCRGYAAGVHERVWDTTHPYWSNMSSIFRADPAIGSIPQPQTLDEFLDSRRVLSEEHPTYGVKVTDLSTELDEPNGRAECFMSLEVSGVPEGVVRQNLGILEFLREDKLGVAESVRLPDYGDTPYDRWWCVQYRSFRGLGGEIMASDQ</sequence>
<gene>
    <name evidence="2" type="ORF">Slin15195_G078020</name>
</gene>
<proteinExistence type="predicted"/>